<dbReference type="InterPro" id="IPR002559">
    <property type="entry name" value="Transposase_11"/>
</dbReference>
<dbReference type="PANTHER" id="PTHR30298:SF0">
    <property type="entry name" value="PROTEIN YBFL-RELATED"/>
    <property type="match status" value="1"/>
</dbReference>
<dbReference type="PANTHER" id="PTHR30298">
    <property type="entry name" value="H REPEAT-ASSOCIATED PREDICTED TRANSPOSASE"/>
    <property type="match status" value="1"/>
</dbReference>
<reference evidence="3 4" key="1">
    <citation type="submission" date="2023-04" db="EMBL/GenBank/DDBJ databases">
        <title>Neorhizobium petrolearium OS53, complete genome.</title>
        <authorList>
            <person name="Yu T."/>
        </authorList>
    </citation>
    <scope>NUCLEOTIDE SEQUENCE [LARGE SCALE GENOMIC DNA]</scope>
    <source>
        <strain evidence="3 4">OS53</strain>
        <plasmid evidence="3 4">unnamed2</plasmid>
    </source>
</reference>
<geneLocation type="plasmid" evidence="3 4">
    <name>unnamed2</name>
</geneLocation>
<evidence type="ECO:0000313" key="4">
    <source>
        <dbReference type="Proteomes" id="UP001227095"/>
    </source>
</evidence>
<dbReference type="Proteomes" id="UP001227095">
    <property type="component" value="Plasmid unnamed2"/>
</dbReference>
<dbReference type="Pfam" id="PF13808">
    <property type="entry name" value="DDE_Tnp_1_assoc"/>
    <property type="match status" value="1"/>
</dbReference>
<accession>A0ABY8MCP2</accession>
<organism evidence="3 4">
    <name type="scientific">Neorhizobium petrolearium</name>
    <dbReference type="NCBI Taxonomy" id="515361"/>
    <lineage>
        <taxon>Bacteria</taxon>
        <taxon>Pseudomonadati</taxon>
        <taxon>Pseudomonadota</taxon>
        <taxon>Alphaproteobacteria</taxon>
        <taxon>Hyphomicrobiales</taxon>
        <taxon>Rhizobiaceae</taxon>
        <taxon>Rhizobium/Agrobacterium group</taxon>
        <taxon>Neorhizobium</taxon>
    </lineage>
</organism>
<evidence type="ECO:0000259" key="1">
    <source>
        <dbReference type="Pfam" id="PF01609"/>
    </source>
</evidence>
<dbReference type="EMBL" id="CP123002">
    <property type="protein sequence ID" value="WGI72293.1"/>
    <property type="molecule type" value="Genomic_DNA"/>
</dbReference>
<protein>
    <submittedName>
        <fullName evidence="3">ISAs1 family transposase</fullName>
    </submittedName>
</protein>
<evidence type="ECO:0000259" key="2">
    <source>
        <dbReference type="Pfam" id="PF13808"/>
    </source>
</evidence>
<dbReference type="NCBIfam" id="NF033564">
    <property type="entry name" value="transpos_ISAs1"/>
    <property type="match status" value="1"/>
</dbReference>
<dbReference type="InterPro" id="IPR051698">
    <property type="entry name" value="Transposase_11-like"/>
</dbReference>
<feature type="domain" description="Transposase IS4-like" evidence="1">
    <location>
        <begin position="115"/>
        <end position="349"/>
    </location>
</feature>
<dbReference type="InterPro" id="IPR032806">
    <property type="entry name" value="YbfD_N"/>
</dbReference>
<dbReference type="Pfam" id="PF01609">
    <property type="entry name" value="DDE_Tnp_1"/>
    <property type="match status" value="1"/>
</dbReference>
<gene>
    <name evidence="3" type="ORF">QEO92_32665</name>
</gene>
<evidence type="ECO:0000313" key="3">
    <source>
        <dbReference type="EMBL" id="WGI72293.1"/>
    </source>
</evidence>
<name>A0ABY8MCP2_9HYPH</name>
<dbReference type="RefSeq" id="WP_210058824.1">
    <property type="nucleotide sequence ID" value="NZ_CP123002.1"/>
</dbReference>
<keyword evidence="3" id="KW-0614">Plasmid</keyword>
<dbReference type="InterPro" id="IPR047647">
    <property type="entry name" value="ISAs1_transpos"/>
</dbReference>
<keyword evidence="4" id="KW-1185">Reference proteome</keyword>
<feature type="domain" description="H repeat-associated protein N-terminal" evidence="2">
    <location>
        <begin position="21"/>
        <end position="106"/>
    </location>
</feature>
<proteinExistence type="predicted"/>
<sequence>MTDSDREHGELFEEAGVFLGYFEDIPDGRQVGKVRYPLREVLLLCLLAVLSGAETFTDIANFGNRKLSFLRRFRPFAGGTPSHDHLGDILATLDAEAFQRCFVAWVASLTGVATEVIAIDGKTVRRSKGAKAAIHMVSAFAARQRLVLGQVKVGEKANEIVAIPHLLKVLAIEGAIVTIDAMGCQRAIAQQIVDQKADYVLALKGNQSALRDDVSLFVTEQKAKQYADTAISRHETVDGDHGRIETRTTTVLHDVAWLQQRHKWPALKSVVIIDSIREIGSKTERETRLYISSLKLPADKLGPIVRSHWAIENSLHWVLDMVFRDDECRVRTENAPANFTTIKHIATNLLRLPTTRDSHVRFQELGHGFFASLFQRRRGTNMLPIAGRGGIETTVDQQFICIDHTTQPSAPSALMLAEDTSASRHRHGPKARLHCPGSFTPDRYQSRMCR</sequence>